<proteinExistence type="predicted"/>
<gene>
    <name evidence="2" type="ORF">AVDCRST_MAG47-2936</name>
</gene>
<organism evidence="2">
    <name type="scientific">uncultured Nocardioidaceae bacterium</name>
    <dbReference type="NCBI Taxonomy" id="253824"/>
    <lineage>
        <taxon>Bacteria</taxon>
        <taxon>Bacillati</taxon>
        <taxon>Actinomycetota</taxon>
        <taxon>Actinomycetes</taxon>
        <taxon>Propionibacteriales</taxon>
        <taxon>Nocardioidaceae</taxon>
        <taxon>environmental samples</taxon>
    </lineage>
</organism>
<feature type="region of interest" description="Disordered" evidence="1">
    <location>
        <begin position="1"/>
        <end position="122"/>
    </location>
</feature>
<name>A0A6J4NNL3_9ACTN</name>
<reference evidence="2" key="1">
    <citation type="submission" date="2020-02" db="EMBL/GenBank/DDBJ databases">
        <authorList>
            <person name="Meier V. D."/>
        </authorList>
    </citation>
    <scope>NUCLEOTIDE SEQUENCE</scope>
    <source>
        <strain evidence="2">AVDCRST_MAG47</strain>
    </source>
</reference>
<dbReference type="EMBL" id="CADCUK010000192">
    <property type="protein sequence ID" value="CAA9392948.1"/>
    <property type="molecule type" value="Genomic_DNA"/>
</dbReference>
<dbReference type="AlphaFoldDB" id="A0A6J4NNL3"/>
<feature type="non-terminal residue" evidence="2">
    <location>
        <position position="122"/>
    </location>
</feature>
<protein>
    <submittedName>
        <fullName evidence="2">Putative membrane protein</fullName>
    </submittedName>
</protein>
<evidence type="ECO:0000313" key="2">
    <source>
        <dbReference type="EMBL" id="CAA9392948.1"/>
    </source>
</evidence>
<feature type="compositionally biased region" description="Basic and acidic residues" evidence="1">
    <location>
        <begin position="94"/>
        <end position="104"/>
    </location>
</feature>
<evidence type="ECO:0000256" key="1">
    <source>
        <dbReference type="SAM" id="MobiDB-lite"/>
    </source>
</evidence>
<accession>A0A6J4NNL3</accession>
<feature type="compositionally biased region" description="Low complexity" evidence="1">
    <location>
        <begin position="56"/>
        <end position="69"/>
    </location>
</feature>
<sequence length="122" mass="13243">EDLQRPPGRRPPRRHLHGLRRHAPGQARGLPAADAEVAAPSPRGHHLVRGRRAWLRSRSAAPGDPAAGRPGERGAARRRLPRQPQDGGRRQPHPQHEVQGDRLRPAAAAAADDPHRLAGGQL</sequence>
<feature type="compositionally biased region" description="Basic residues" evidence="1">
    <location>
        <begin position="7"/>
        <end position="23"/>
    </location>
</feature>
<feature type="compositionally biased region" description="Basic residues" evidence="1">
    <location>
        <begin position="43"/>
        <end position="55"/>
    </location>
</feature>
<feature type="non-terminal residue" evidence="2">
    <location>
        <position position="1"/>
    </location>
</feature>